<evidence type="ECO:0000313" key="3">
    <source>
        <dbReference type="Proteomes" id="UP000886595"/>
    </source>
</evidence>
<evidence type="ECO:0000313" key="2">
    <source>
        <dbReference type="EMBL" id="KAG2270598.1"/>
    </source>
</evidence>
<dbReference type="Pfam" id="PF03372">
    <property type="entry name" value="Exo_endo_phos"/>
    <property type="match status" value="1"/>
</dbReference>
<name>A0A8X7QJ62_BRACI</name>
<dbReference type="GO" id="GO:0003824">
    <property type="term" value="F:catalytic activity"/>
    <property type="evidence" value="ECO:0007669"/>
    <property type="project" value="InterPro"/>
</dbReference>
<organism evidence="2 3">
    <name type="scientific">Brassica carinata</name>
    <name type="common">Ethiopian mustard</name>
    <name type="synonym">Abyssinian cabbage</name>
    <dbReference type="NCBI Taxonomy" id="52824"/>
    <lineage>
        <taxon>Eukaryota</taxon>
        <taxon>Viridiplantae</taxon>
        <taxon>Streptophyta</taxon>
        <taxon>Embryophyta</taxon>
        <taxon>Tracheophyta</taxon>
        <taxon>Spermatophyta</taxon>
        <taxon>Magnoliopsida</taxon>
        <taxon>eudicotyledons</taxon>
        <taxon>Gunneridae</taxon>
        <taxon>Pentapetalae</taxon>
        <taxon>rosids</taxon>
        <taxon>malvids</taxon>
        <taxon>Brassicales</taxon>
        <taxon>Brassicaceae</taxon>
        <taxon>Brassiceae</taxon>
        <taxon>Brassica</taxon>
    </lineage>
</organism>
<reference evidence="2 3" key="1">
    <citation type="submission" date="2020-02" db="EMBL/GenBank/DDBJ databases">
        <authorList>
            <person name="Ma Q."/>
            <person name="Huang Y."/>
            <person name="Song X."/>
            <person name="Pei D."/>
        </authorList>
    </citation>
    <scope>NUCLEOTIDE SEQUENCE [LARGE SCALE GENOMIC DNA]</scope>
    <source>
        <strain evidence="2">Sxm20200214</strain>
        <tissue evidence="2">Leaf</tissue>
    </source>
</reference>
<proteinExistence type="predicted"/>
<gene>
    <name evidence="2" type="ORF">Bca52824_065153</name>
</gene>
<dbReference type="InterPro" id="IPR036691">
    <property type="entry name" value="Endo/exonu/phosph_ase_sf"/>
</dbReference>
<dbReference type="EMBL" id="JAAMPC010000013">
    <property type="protein sequence ID" value="KAG2270598.1"/>
    <property type="molecule type" value="Genomic_DNA"/>
</dbReference>
<dbReference type="PANTHER" id="PTHR33710">
    <property type="entry name" value="BNAC02G09200D PROTEIN"/>
    <property type="match status" value="1"/>
</dbReference>
<feature type="domain" description="Endonuclease/exonuclease/phosphatase" evidence="1">
    <location>
        <begin position="4"/>
        <end position="217"/>
    </location>
</feature>
<dbReference type="Gene3D" id="3.60.10.10">
    <property type="entry name" value="Endonuclease/exonuclease/phosphatase"/>
    <property type="match status" value="1"/>
</dbReference>
<dbReference type="SUPFAM" id="SSF56219">
    <property type="entry name" value="DNase I-like"/>
    <property type="match status" value="1"/>
</dbReference>
<sequence length="238" mass="27286">MRILSWNCQGLGNTPTVRHLHGVLGQYSPEILFLSETKNRRIYIEGLVEKFGYHDLKIVEPLGRSGGLAVMWKESFRMEILQANRRVIDMRVKWQDKSFFLSCIYGEPVKNRRSEVWERLTRNEPWVMTGDFNELVDPSDKIGGADRKEAEGKDIRQMLHACGLGNIKHKGYQYSWAGTRNNQTVQCRLDRTVANQAWTDMFPQASACNLPKICSDHSPALQMLLRKLGKGNAMDSLD</sequence>
<accession>A0A8X7QJ62</accession>
<dbReference type="Proteomes" id="UP000886595">
    <property type="component" value="Unassembled WGS sequence"/>
</dbReference>
<dbReference type="PANTHER" id="PTHR33710:SF62">
    <property type="entry name" value="DUF4283 DOMAIN PROTEIN"/>
    <property type="match status" value="1"/>
</dbReference>
<dbReference type="AlphaFoldDB" id="A0A8X7QJ62"/>
<protein>
    <recommendedName>
        <fullName evidence="1">Endonuclease/exonuclease/phosphatase domain-containing protein</fullName>
    </recommendedName>
</protein>
<evidence type="ECO:0000259" key="1">
    <source>
        <dbReference type="Pfam" id="PF03372"/>
    </source>
</evidence>
<keyword evidence="3" id="KW-1185">Reference proteome</keyword>
<dbReference type="InterPro" id="IPR005135">
    <property type="entry name" value="Endo/exonuclease/phosphatase"/>
</dbReference>
<comment type="caution">
    <text evidence="2">The sequence shown here is derived from an EMBL/GenBank/DDBJ whole genome shotgun (WGS) entry which is preliminary data.</text>
</comment>
<dbReference type="OrthoDB" id="1746383at2759"/>